<dbReference type="EMBL" id="JANPWZ010001170">
    <property type="protein sequence ID" value="KAJ3568094.1"/>
    <property type="molecule type" value="Genomic_DNA"/>
</dbReference>
<keyword evidence="10" id="KW-1185">Reference proteome</keyword>
<dbReference type="Gene3D" id="4.10.240.10">
    <property type="entry name" value="Zn(2)-C6 fungal-type DNA-binding domain"/>
    <property type="match status" value="1"/>
</dbReference>
<dbReference type="PROSITE" id="PS50048">
    <property type="entry name" value="ZN2_CY6_FUNGAL_2"/>
    <property type="match status" value="1"/>
</dbReference>
<dbReference type="InterPro" id="IPR007219">
    <property type="entry name" value="XnlR_reg_dom"/>
</dbReference>
<dbReference type="InterPro" id="IPR001138">
    <property type="entry name" value="Zn2Cys6_DnaBD"/>
</dbReference>
<organism evidence="9 10">
    <name type="scientific">Xylaria arbuscula</name>
    <dbReference type="NCBI Taxonomy" id="114810"/>
    <lineage>
        <taxon>Eukaryota</taxon>
        <taxon>Fungi</taxon>
        <taxon>Dikarya</taxon>
        <taxon>Ascomycota</taxon>
        <taxon>Pezizomycotina</taxon>
        <taxon>Sordariomycetes</taxon>
        <taxon>Xylariomycetidae</taxon>
        <taxon>Xylariales</taxon>
        <taxon>Xylariaceae</taxon>
        <taxon>Xylaria</taxon>
    </lineage>
</organism>
<evidence type="ECO:0000256" key="2">
    <source>
        <dbReference type="ARBA" id="ARBA00022833"/>
    </source>
</evidence>
<dbReference type="PROSITE" id="PS00463">
    <property type="entry name" value="ZN2_CY6_FUNGAL_1"/>
    <property type="match status" value="1"/>
</dbReference>
<dbReference type="SMART" id="SM00906">
    <property type="entry name" value="Fungal_trans"/>
    <property type="match status" value="1"/>
</dbReference>
<evidence type="ECO:0000256" key="7">
    <source>
        <dbReference type="SAM" id="MobiDB-lite"/>
    </source>
</evidence>
<gene>
    <name evidence="9" type="ORF">NPX13_g6538</name>
</gene>
<dbReference type="SUPFAM" id="SSF57701">
    <property type="entry name" value="Zn2/Cys6 DNA-binding domain"/>
    <property type="match status" value="1"/>
</dbReference>
<evidence type="ECO:0000313" key="10">
    <source>
        <dbReference type="Proteomes" id="UP001148614"/>
    </source>
</evidence>
<accession>A0A9W8TM21</accession>
<dbReference type="Pfam" id="PF04082">
    <property type="entry name" value="Fungal_trans"/>
    <property type="match status" value="1"/>
</dbReference>
<dbReference type="Proteomes" id="UP001148614">
    <property type="component" value="Unassembled WGS sequence"/>
</dbReference>
<dbReference type="VEuPathDB" id="FungiDB:F4678DRAFT_437701"/>
<feature type="region of interest" description="Disordered" evidence="7">
    <location>
        <begin position="54"/>
        <end position="77"/>
    </location>
</feature>
<dbReference type="GO" id="GO:0005634">
    <property type="term" value="C:nucleus"/>
    <property type="evidence" value="ECO:0007669"/>
    <property type="project" value="TreeGrafter"/>
</dbReference>
<keyword evidence="3" id="KW-0805">Transcription regulation</keyword>
<dbReference type="PANTHER" id="PTHR31944">
    <property type="entry name" value="HEME-RESPONSIVE ZINC FINGER TRANSCRIPTION FACTOR HAP1"/>
    <property type="match status" value="1"/>
</dbReference>
<evidence type="ECO:0000256" key="5">
    <source>
        <dbReference type="ARBA" id="ARBA00023163"/>
    </source>
</evidence>
<evidence type="ECO:0000313" key="9">
    <source>
        <dbReference type="EMBL" id="KAJ3568094.1"/>
    </source>
</evidence>
<dbReference type="GO" id="GO:0000978">
    <property type="term" value="F:RNA polymerase II cis-regulatory region sequence-specific DNA binding"/>
    <property type="evidence" value="ECO:0007669"/>
    <property type="project" value="TreeGrafter"/>
</dbReference>
<dbReference type="InterPro" id="IPR051430">
    <property type="entry name" value="Fungal_TF_Env_Response"/>
</dbReference>
<name>A0A9W8TM21_9PEZI</name>
<reference evidence="9" key="1">
    <citation type="submission" date="2022-07" db="EMBL/GenBank/DDBJ databases">
        <title>Genome Sequence of Xylaria arbuscula.</title>
        <authorList>
            <person name="Buettner E."/>
        </authorList>
    </citation>
    <scope>NUCLEOTIDE SEQUENCE</scope>
    <source>
        <strain evidence="9">VT107</strain>
    </source>
</reference>
<dbReference type="GO" id="GO:0006351">
    <property type="term" value="P:DNA-templated transcription"/>
    <property type="evidence" value="ECO:0007669"/>
    <property type="project" value="InterPro"/>
</dbReference>
<dbReference type="GO" id="GO:0008270">
    <property type="term" value="F:zinc ion binding"/>
    <property type="evidence" value="ECO:0007669"/>
    <property type="project" value="InterPro"/>
</dbReference>
<dbReference type="CDD" id="cd12148">
    <property type="entry name" value="fungal_TF_MHR"/>
    <property type="match status" value="1"/>
</dbReference>
<dbReference type="CDD" id="cd00067">
    <property type="entry name" value="GAL4"/>
    <property type="match status" value="1"/>
</dbReference>
<dbReference type="InterPro" id="IPR036864">
    <property type="entry name" value="Zn2-C6_fun-type_DNA-bd_sf"/>
</dbReference>
<protein>
    <recommendedName>
        <fullName evidence="8">Zn(2)-C6 fungal-type domain-containing protein</fullName>
    </recommendedName>
</protein>
<evidence type="ECO:0000259" key="8">
    <source>
        <dbReference type="PROSITE" id="PS50048"/>
    </source>
</evidence>
<keyword evidence="1" id="KW-0479">Metal-binding</keyword>
<keyword evidence="6" id="KW-0539">Nucleus</keyword>
<evidence type="ECO:0000256" key="3">
    <source>
        <dbReference type="ARBA" id="ARBA00023015"/>
    </source>
</evidence>
<proteinExistence type="predicted"/>
<evidence type="ECO:0000256" key="4">
    <source>
        <dbReference type="ARBA" id="ARBA00023125"/>
    </source>
</evidence>
<dbReference type="GO" id="GO:0001228">
    <property type="term" value="F:DNA-binding transcription activator activity, RNA polymerase II-specific"/>
    <property type="evidence" value="ECO:0007669"/>
    <property type="project" value="TreeGrafter"/>
</dbReference>
<keyword evidence="5" id="KW-0804">Transcription</keyword>
<keyword evidence="4" id="KW-0238">DNA-binding</keyword>
<evidence type="ECO:0000256" key="1">
    <source>
        <dbReference type="ARBA" id="ARBA00022723"/>
    </source>
</evidence>
<comment type="caution">
    <text evidence="9">The sequence shown here is derived from an EMBL/GenBank/DDBJ whole genome shotgun (WGS) entry which is preliminary data.</text>
</comment>
<dbReference type="SMART" id="SM00066">
    <property type="entry name" value="GAL4"/>
    <property type="match status" value="1"/>
</dbReference>
<keyword evidence="2" id="KW-0862">Zinc</keyword>
<dbReference type="PANTHER" id="PTHR31944:SF129">
    <property type="entry name" value="ASPYRIDONES CLUSTER REGULATOR APDR-RELATED"/>
    <property type="match status" value="1"/>
</dbReference>
<sequence length="739" mass="82973">MEEEPRRRRRPALSCLACRRRKIKCDRANPCARCVSTGTHCRYRLGVAEVANTQTLPRRESRRPAALSPRVSPPGLTRVLNDNTPITQHEYNPPGPSGYTPRLLAPLPDFLTRTSHNDTPASAPVQEASDLRDLRQRVHNLEELSASSPVNGLAETGRHILARQAGLRDSEITLKKARLLRWSDWMGTAPEFQLVYKCFEVACGAADTSFQNDETRALITEVDDLYKKCKRIAKKLKANRPSRSLTSPRPSLEPPPRVIADAMANVYFRCFEPVHRILHEPSFWAEYSSLWEDPESVSAGQRLRILLVIGIGSSLHGEAGPDSELRGQVQQWIYTAQAWLSGPLEKDRLNISGLQIHCLVMLARQIFSIGGDLVWMSMGSLIHRAMQIGLHRDPKHLPKMSLLQAEIHRRLWYTILELLMQSSLDSAMPPRISLEDFDTEPPSNVSDSEIDDSTEVLLPHLRGTHTSTALQLLLVDSLQTRLRIVQLLNGLHSELAYPGVLSLTQEITNACRVCNKFAAENRDSGVTPFHRNYCDYLLRRFLIPLHCPFASEARVNPLFNYSRKVTLEVTLAFISPEPDEHFSRLMATGSGMFREGFRYAASTIAHELLVQAQAQRDDGTFQSNTRQLDFLKQALQDISILSWERIRQGETNIKGPMFLDIVLAVANSADKDAVCEFTMAKTARDSLVLCHDVLEARVRAAPWPSPNDGSLASSSGDGDQDAFGLEFSLDFFFPNASQW</sequence>
<dbReference type="Pfam" id="PF00172">
    <property type="entry name" value="Zn_clus"/>
    <property type="match status" value="1"/>
</dbReference>
<evidence type="ECO:0000256" key="6">
    <source>
        <dbReference type="ARBA" id="ARBA00023242"/>
    </source>
</evidence>
<feature type="domain" description="Zn(2)-C6 fungal-type" evidence="8">
    <location>
        <begin position="14"/>
        <end position="43"/>
    </location>
</feature>
<dbReference type="AlphaFoldDB" id="A0A9W8TM21"/>